<comment type="caution">
    <text evidence="1">The sequence shown here is derived from an EMBL/GenBank/DDBJ whole genome shotgun (WGS) entry which is preliminary data.</text>
</comment>
<gene>
    <name evidence="1" type="ORF">PACLA_8A031101</name>
</gene>
<evidence type="ECO:0000313" key="2">
    <source>
        <dbReference type="Proteomes" id="UP001152795"/>
    </source>
</evidence>
<dbReference type="Proteomes" id="UP001152795">
    <property type="component" value="Unassembled WGS sequence"/>
</dbReference>
<dbReference type="Gene3D" id="3.40.50.300">
    <property type="entry name" value="P-loop containing nucleotide triphosphate hydrolases"/>
    <property type="match status" value="1"/>
</dbReference>
<proteinExistence type="predicted"/>
<accession>A0A6S7IU31</accession>
<dbReference type="InterPro" id="IPR027417">
    <property type="entry name" value="P-loop_NTPase"/>
</dbReference>
<evidence type="ECO:0000313" key="1">
    <source>
        <dbReference type="EMBL" id="CAB4021203.1"/>
    </source>
</evidence>
<dbReference type="SUPFAM" id="SSF52540">
    <property type="entry name" value="P-loop containing nucleoside triphosphate hydrolases"/>
    <property type="match status" value="1"/>
</dbReference>
<name>A0A6S7IU31_PARCT</name>
<feature type="non-terminal residue" evidence="1">
    <location>
        <position position="1"/>
    </location>
</feature>
<dbReference type="EMBL" id="CACRXK020011318">
    <property type="protein sequence ID" value="CAB4021203.1"/>
    <property type="molecule type" value="Genomic_DNA"/>
</dbReference>
<dbReference type="OrthoDB" id="347018at2759"/>
<keyword evidence="2" id="KW-1185">Reference proteome</keyword>
<dbReference type="AlphaFoldDB" id="A0A6S7IU31"/>
<sequence>VDVNGFQLSSKHPTRTVFETICLLANELLLYRDDVLTKPKILVLNKMDCAGAEDKYRIFREKSGDSISQGETSAIDELAQREILPAKNMEHIKMLKNFQFDHVLAVSALNQTGVDKIVLKLQELISKLN</sequence>
<organism evidence="1 2">
    <name type="scientific">Paramuricea clavata</name>
    <name type="common">Red gorgonian</name>
    <name type="synonym">Violescent sea-whip</name>
    <dbReference type="NCBI Taxonomy" id="317549"/>
    <lineage>
        <taxon>Eukaryota</taxon>
        <taxon>Metazoa</taxon>
        <taxon>Cnidaria</taxon>
        <taxon>Anthozoa</taxon>
        <taxon>Octocorallia</taxon>
        <taxon>Malacalcyonacea</taxon>
        <taxon>Plexauridae</taxon>
        <taxon>Paramuricea</taxon>
    </lineage>
</organism>
<protein>
    <submittedName>
        <fullName evidence="1">Uncharacterized protein</fullName>
    </submittedName>
</protein>
<reference evidence="1" key="1">
    <citation type="submission" date="2020-04" db="EMBL/GenBank/DDBJ databases">
        <authorList>
            <person name="Alioto T."/>
            <person name="Alioto T."/>
            <person name="Gomez Garrido J."/>
        </authorList>
    </citation>
    <scope>NUCLEOTIDE SEQUENCE</scope>
    <source>
        <strain evidence="1">A484AB</strain>
    </source>
</reference>